<dbReference type="EMBL" id="JAHYIQ010000001">
    <property type="protein sequence ID" value="KAK1137780.1"/>
    <property type="molecule type" value="Genomic_DNA"/>
</dbReference>
<dbReference type="Proteomes" id="UP001177670">
    <property type="component" value="Unassembled WGS sequence"/>
</dbReference>
<sequence>MEDDKYRQKENAALSNYSCCSEAEYNTSRWALRPGSRNTLPCQEVPNAMAFSHLRGLYLSALRGRISMWKVSLKIEMKKFIFSQDQVAIKEIIFRPRSEYGIYTNLDIVRESSIFPPPIPSTWVTA</sequence>
<protein>
    <submittedName>
        <fullName evidence="1">Uncharacterized protein</fullName>
    </submittedName>
</protein>
<keyword evidence="2" id="KW-1185">Reference proteome</keyword>
<dbReference type="AlphaFoldDB" id="A0AA40KYI4"/>
<evidence type="ECO:0000313" key="2">
    <source>
        <dbReference type="Proteomes" id="UP001177670"/>
    </source>
</evidence>
<evidence type="ECO:0000313" key="1">
    <source>
        <dbReference type="EMBL" id="KAK1137780.1"/>
    </source>
</evidence>
<name>A0AA40KYI4_9HYME</name>
<accession>A0AA40KYI4</accession>
<reference evidence="1" key="1">
    <citation type="submission" date="2021-10" db="EMBL/GenBank/DDBJ databases">
        <title>Melipona bicolor Genome sequencing and assembly.</title>
        <authorList>
            <person name="Araujo N.S."/>
            <person name="Arias M.C."/>
        </authorList>
    </citation>
    <scope>NUCLEOTIDE SEQUENCE</scope>
    <source>
        <strain evidence="1">USP_2M_L1-L4_2017</strain>
        <tissue evidence="1">Whole body</tissue>
    </source>
</reference>
<proteinExistence type="predicted"/>
<gene>
    <name evidence="1" type="ORF">K0M31_002274</name>
</gene>
<comment type="caution">
    <text evidence="1">The sequence shown here is derived from an EMBL/GenBank/DDBJ whole genome shotgun (WGS) entry which is preliminary data.</text>
</comment>
<organism evidence="1 2">
    <name type="scientific">Melipona bicolor</name>
    <dbReference type="NCBI Taxonomy" id="60889"/>
    <lineage>
        <taxon>Eukaryota</taxon>
        <taxon>Metazoa</taxon>
        <taxon>Ecdysozoa</taxon>
        <taxon>Arthropoda</taxon>
        <taxon>Hexapoda</taxon>
        <taxon>Insecta</taxon>
        <taxon>Pterygota</taxon>
        <taxon>Neoptera</taxon>
        <taxon>Endopterygota</taxon>
        <taxon>Hymenoptera</taxon>
        <taxon>Apocrita</taxon>
        <taxon>Aculeata</taxon>
        <taxon>Apoidea</taxon>
        <taxon>Anthophila</taxon>
        <taxon>Apidae</taxon>
        <taxon>Melipona</taxon>
    </lineage>
</organism>